<evidence type="ECO:0000256" key="1">
    <source>
        <dbReference type="ARBA" id="ARBA00022737"/>
    </source>
</evidence>
<evidence type="ECO:0000313" key="5">
    <source>
        <dbReference type="Proteomes" id="UP000276133"/>
    </source>
</evidence>
<evidence type="ECO:0000313" key="4">
    <source>
        <dbReference type="EMBL" id="RNA39616.1"/>
    </source>
</evidence>
<keyword evidence="1" id="KW-0677">Repeat</keyword>
<dbReference type="PROSITE" id="PS00018">
    <property type="entry name" value="EF_HAND_1"/>
    <property type="match status" value="1"/>
</dbReference>
<dbReference type="Gene3D" id="1.10.238.10">
    <property type="entry name" value="EF-hand"/>
    <property type="match status" value="1"/>
</dbReference>
<dbReference type="EMBL" id="REGN01000729">
    <property type="protein sequence ID" value="RNA39616.1"/>
    <property type="molecule type" value="Genomic_DNA"/>
</dbReference>
<dbReference type="FunFam" id="1.20.58.60:FF:000003">
    <property type="entry name" value="Actinin, alpha 1"/>
    <property type="match status" value="1"/>
</dbReference>
<dbReference type="Gene3D" id="1.20.58.60">
    <property type="match status" value="4"/>
</dbReference>
<feature type="domain" description="EF-hand" evidence="3">
    <location>
        <begin position="402"/>
        <end position="437"/>
    </location>
</feature>
<evidence type="ECO:0000259" key="3">
    <source>
        <dbReference type="PROSITE" id="PS50222"/>
    </source>
</evidence>
<dbReference type="InterPro" id="IPR011992">
    <property type="entry name" value="EF-hand-dom_pair"/>
</dbReference>
<name>A0A3M7SV37_BRAPC</name>
<dbReference type="InterPro" id="IPR018247">
    <property type="entry name" value="EF_Hand_1_Ca_BS"/>
</dbReference>
<dbReference type="SMART" id="SM00150">
    <property type="entry name" value="SPEC"/>
    <property type="match status" value="2"/>
</dbReference>
<proteinExistence type="predicted"/>
<keyword evidence="2" id="KW-0106">Calcium</keyword>
<evidence type="ECO:0000256" key="2">
    <source>
        <dbReference type="ARBA" id="ARBA00022837"/>
    </source>
</evidence>
<comment type="caution">
    <text evidence="4">The sequence shown here is derived from an EMBL/GenBank/DDBJ whole genome shotgun (WGS) entry which is preliminary data.</text>
</comment>
<dbReference type="SUPFAM" id="SSF47473">
    <property type="entry name" value="EF-hand"/>
    <property type="match status" value="1"/>
</dbReference>
<keyword evidence="5" id="KW-1185">Reference proteome</keyword>
<dbReference type="STRING" id="10195.A0A3M7SV37"/>
<dbReference type="Proteomes" id="UP000276133">
    <property type="component" value="Unassembled WGS sequence"/>
</dbReference>
<dbReference type="CDD" id="cd00176">
    <property type="entry name" value="SPEC"/>
    <property type="match status" value="1"/>
</dbReference>
<dbReference type="FunFam" id="1.20.58.60:FF:000004">
    <property type="entry name" value="Actinin alpha 1"/>
    <property type="match status" value="1"/>
</dbReference>
<dbReference type="PROSITE" id="PS50222">
    <property type="entry name" value="EF_HAND_2"/>
    <property type="match status" value="1"/>
</dbReference>
<dbReference type="AlphaFoldDB" id="A0A3M7SV37"/>
<dbReference type="InterPro" id="IPR002048">
    <property type="entry name" value="EF_hand_dom"/>
</dbReference>
<gene>
    <name evidence="4" type="ORF">BpHYR1_050599</name>
</gene>
<dbReference type="InterPro" id="IPR018159">
    <property type="entry name" value="Spectrin/alpha-actinin"/>
</dbReference>
<reference evidence="4 5" key="1">
    <citation type="journal article" date="2018" name="Sci. Rep.">
        <title>Genomic signatures of local adaptation to the degree of environmental predictability in rotifers.</title>
        <authorList>
            <person name="Franch-Gras L."/>
            <person name="Hahn C."/>
            <person name="Garcia-Roger E.M."/>
            <person name="Carmona M.J."/>
            <person name="Serra M."/>
            <person name="Gomez A."/>
        </authorList>
    </citation>
    <scope>NUCLEOTIDE SEQUENCE [LARGE SCALE GENOMIC DNA]</scope>
    <source>
        <strain evidence="4">HYR1</strain>
    </source>
</reference>
<organism evidence="4 5">
    <name type="scientific">Brachionus plicatilis</name>
    <name type="common">Marine rotifer</name>
    <name type="synonym">Brachionus muelleri</name>
    <dbReference type="NCBI Taxonomy" id="10195"/>
    <lineage>
        <taxon>Eukaryota</taxon>
        <taxon>Metazoa</taxon>
        <taxon>Spiralia</taxon>
        <taxon>Gnathifera</taxon>
        <taxon>Rotifera</taxon>
        <taxon>Eurotatoria</taxon>
        <taxon>Monogononta</taxon>
        <taxon>Pseudotrocha</taxon>
        <taxon>Ploima</taxon>
        <taxon>Brachionidae</taxon>
        <taxon>Brachionus</taxon>
    </lineage>
</organism>
<feature type="non-terminal residue" evidence="4">
    <location>
        <position position="1"/>
    </location>
</feature>
<dbReference type="PANTHER" id="PTHR11915">
    <property type="entry name" value="SPECTRIN/FILAMIN RELATED CYTOSKELETAL PROTEIN"/>
    <property type="match status" value="1"/>
</dbReference>
<dbReference type="OrthoDB" id="18853at2759"/>
<sequence length="445" mass="51902">SYIHHNHTHLHDRLSNLLEWIKRTTPWLENRTTDNTLPGTQQKLSEFRDYRRVHKPPRLEQKAKLETDFNTLQTKLRLSNRPAYLPSEGKLVSDISNAWKGLEFAERGFEEWLLSELMRLERLDHLAKKFKHKCDIHESWAGGKEQLLQAHDFKRCKLNDLKALIKKHEAFESDLAAHQDRVEQIAAIAQELNALDYHDAASVNARCESICRNWDLLGSLTSKRRVALEEAERILEHQHGLQIADNPYTSIEASELHAKWTEVQHLVPVRDQTLQGEMNKQKQNDSLRILFAQKANVAGPWIERQHDQIASVAVNMQGGLEQQLQRLRTMEQGLGQYKPNIDELENINKEIQEAMIFENRHTGYTMETIRVGWEQLGVSIARNINEVENQILTRDSKGISEEQMNEFRMSFNHFDKSRTRRLEPKEFRSCLISLGYNIRDDKQVG</sequence>
<dbReference type="SUPFAM" id="SSF46966">
    <property type="entry name" value="Spectrin repeat"/>
    <property type="match status" value="3"/>
</dbReference>
<dbReference type="Pfam" id="PF00435">
    <property type="entry name" value="Spectrin"/>
    <property type="match status" value="2"/>
</dbReference>
<dbReference type="InterPro" id="IPR002017">
    <property type="entry name" value="Spectrin_repeat"/>
</dbReference>
<dbReference type="GO" id="GO:0005509">
    <property type="term" value="F:calcium ion binding"/>
    <property type="evidence" value="ECO:0007669"/>
    <property type="project" value="InterPro"/>
</dbReference>
<protein>
    <submittedName>
        <fullName evidence="4">Alpha-sarcomeric</fullName>
    </submittedName>
</protein>
<accession>A0A3M7SV37</accession>